<dbReference type="RefSeq" id="WP_046220715.1">
    <property type="nucleotide sequence ID" value="NZ_JWYV01000008.1"/>
</dbReference>
<feature type="compositionally biased region" description="Polar residues" evidence="1">
    <location>
        <begin position="12"/>
        <end position="30"/>
    </location>
</feature>
<protein>
    <submittedName>
        <fullName evidence="2">Uncharacterized protein</fullName>
    </submittedName>
</protein>
<sequence>MDFNDYLETVLKQRQQQASKPVQNKQQPAWLQQRMEDKTSQSTARDAIAKAQEDASVRAEQETKAPHVRINGRYMSQEEAQTQAKLHTQATPANADRIAYIKSLKKTLRAKKYQ</sequence>
<dbReference type="EMBL" id="JWYV01000008">
    <property type="protein sequence ID" value="KKC99779.1"/>
    <property type="molecule type" value="Genomic_DNA"/>
</dbReference>
<gene>
    <name evidence="2" type="ORF">KY46_11195</name>
</gene>
<proteinExistence type="predicted"/>
<organism evidence="2 3">
    <name type="scientific">Photobacterium halotolerans</name>
    <dbReference type="NCBI Taxonomy" id="265726"/>
    <lineage>
        <taxon>Bacteria</taxon>
        <taxon>Pseudomonadati</taxon>
        <taxon>Pseudomonadota</taxon>
        <taxon>Gammaproteobacteria</taxon>
        <taxon>Vibrionales</taxon>
        <taxon>Vibrionaceae</taxon>
        <taxon>Photobacterium</taxon>
    </lineage>
</organism>
<dbReference type="OrthoDB" id="5827117at2"/>
<feature type="compositionally biased region" description="Basic and acidic residues" evidence="1">
    <location>
        <begin position="47"/>
        <end position="65"/>
    </location>
</feature>
<feature type="region of interest" description="Disordered" evidence="1">
    <location>
        <begin position="1"/>
        <end position="91"/>
    </location>
</feature>
<dbReference type="PATRIC" id="fig|265726.11.peg.4392"/>
<keyword evidence="3" id="KW-1185">Reference proteome</keyword>
<dbReference type="AlphaFoldDB" id="A0A0F5VE65"/>
<evidence type="ECO:0000313" key="2">
    <source>
        <dbReference type="EMBL" id="KKC99779.1"/>
    </source>
</evidence>
<accession>A0A0F5VE65</accession>
<reference evidence="2 3" key="1">
    <citation type="submission" date="2014-12" db="EMBL/GenBank/DDBJ databases">
        <title>Mercury Reductase activity and rhizosphere competence traits in the genome of root associated Photobacterium halotolerans MELD1.</title>
        <authorList>
            <person name="Mathew D.C."/>
            <person name="Huang C.-C."/>
        </authorList>
    </citation>
    <scope>NUCLEOTIDE SEQUENCE [LARGE SCALE GENOMIC DNA]</scope>
    <source>
        <strain evidence="2 3">MELD1</strain>
    </source>
</reference>
<name>A0A0F5VE65_9GAMM</name>
<dbReference type="Proteomes" id="UP000033633">
    <property type="component" value="Unassembled WGS sequence"/>
</dbReference>
<feature type="compositionally biased region" description="Polar residues" evidence="1">
    <location>
        <begin position="78"/>
        <end position="91"/>
    </location>
</feature>
<comment type="caution">
    <text evidence="2">The sequence shown here is derived from an EMBL/GenBank/DDBJ whole genome shotgun (WGS) entry which is preliminary data.</text>
</comment>
<evidence type="ECO:0000256" key="1">
    <source>
        <dbReference type="SAM" id="MobiDB-lite"/>
    </source>
</evidence>
<evidence type="ECO:0000313" key="3">
    <source>
        <dbReference type="Proteomes" id="UP000033633"/>
    </source>
</evidence>